<dbReference type="InterPro" id="IPR011990">
    <property type="entry name" value="TPR-like_helical_dom_sf"/>
</dbReference>
<dbReference type="SUPFAM" id="SSF46894">
    <property type="entry name" value="C-terminal effector domain of the bipartite response regulators"/>
    <property type="match status" value="1"/>
</dbReference>
<dbReference type="EMBL" id="JBHLTC010000030">
    <property type="protein sequence ID" value="MFC0627043.1"/>
    <property type="molecule type" value="Genomic_DNA"/>
</dbReference>
<dbReference type="Pfam" id="PF00196">
    <property type="entry name" value="GerE"/>
    <property type="match status" value="1"/>
</dbReference>
<sequence>MRTRAPAVVGRDRELDQLRLALGSARTGLGSAIFLVGEPGIGKTRLTNTVTALGLDDGIVTLRGRVGTVGPMVPFRPLTEALLSLLRRGELVDIDDLGPYRNVLGRLIPEWRTDAEEAESPSIVVLAEALLRLLGLIGRGRGCLLVLEDLHAADAETLAILEYLVDNLGTLPVLLVCTVRAEPCSALDMAHQAARDGAGAVLELRRLDRVDTAVMISSCLAINPDEVPEALTERIWTDSAGVPFVVEELLQDVTDSGHLIPTGDGWQVVDDLATGVPRAVVRSISSRTGQLGPEATRLLTLAAVVGHRFSLPVVREATGTDERTLLATLHAGMAAQIVGPDEPAPDWYAFRHPLTAEALIADLTPTEKADLSEQAAAAIEKLYPELPDEWCPLVAELRLSAGDSTRAGQLYAMAGRRALTGGAVLSAVTLLDRADQLLSEDADPDERADVLESLLLALGETGHFDRAFSLAERLDGLDTAGLSRVRLSALHARLGAIGDLAARWEEANKHVAIAKSLLGPNPSDRDAAPVDAIAAHLALSIPGPDRLNTAATLARKAAAAAERVPLPVVACEAWQLLGVLAREQDLEEANAHFERAEKFADEHHLPIARAYSLVLKAGTTYLADGTVEEMDRARTAALRIGAMPLAYIADGIMAMQTVLTGNYEVAAKMVASSLDLAERMQVGQTRSYILVTKGTLAAHQGRRRAMEDALEELERTGTGAAYELSLAYGLARTFCALLEEDRDLAGRELAQALTYDAENPTTFHVAGKNGLNLLLGVLAGRAGWQHYEAVTTTAASKMRWNRQFVELAHAVLLGRDGRTDEASAALGDAADLFPMARHLGRRLVAEEAQKHGWGTPIEWLREAETYFHAADIAPVASACRALLRQFGASVQQRRTGSDQIPPALRQLGVTAREYEVCRLLIERIGNKTIAERLFISHRTVEKHVASLMAKTQQNDRESLSGFVRQVLAG</sequence>
<dbReference type="InterPro" id="IPR041664">
    <property type="entry name" value="AAA_16"/>
</dbReference>
<dbReference type="CDD" id="cd06170">
    <property type="entry name" value="LuxR_C_like"/>
    <property type="match status" value="1"/>
</dbReference>
<dbReference type="Gene3D" id="3.40.50.300">
    <property type="entry name" value="P-loop containing nucleotide triphosphate hydrolases"/>
    <property type="match status" value="1"/>
</dbReference>
<dbReference type="InterPro" id="IPR027417">
    <property type="entry name" value="P-loop_NTPase"/>
</dbReference>
<name>A0ABV6QQW9_9ACTN</name>
<keyword evidence="5" id="KW-1185">Reference proteome</keyword>
<dbReference type="RefSeq" id="WP_380051282.1">
    <property type="nucleotide sequence ID" value="NZ_JBHLTC010000030.1"/>
</dbReference>
<evidence type="ECO:0000313" key="5">
    <source>
        <dbReference type="Proteomes" id="UP001589890"/>
    </source>
</evidence>
<dbReference type="InterPro" id="IPR000792">
    <property type="entry name" value="Tscrpt_reg_LuxR_C"/>
</dbReference>
<evidence type="ECO:0000256" key="2">
    <source>
        <dbReference type="ARBA" id="ARBA00022840"/>
    </source>
</evidence>
<dbReference type="InterPro" id="IPR036388">
    <property type="entry name" value="WH-like_DNA-bd_sf"/>
</dbReference>
<reference evidence="4 5" key="1">
    <citation type="submission" date="2024-09" db="EMBL/GenBank/DDBJ databases">
        <authorList>
            <person name="Sun Q."/>
            <person name="Mori K."/>
        </authorList>
    </citation>
    <scope>NUCLEOTIDE SEQUENCE [LARGE SCALE GENOMIC DNA]</scope>
    <source>
        <strain evidence="4 5">CGMCC 1.15906</strain>
    </source>
</reference>
<gene>
    <name evidence="4" type="ORF">ACFFGN_23380</name>
</gene>
<dbReference type="Gene3D" id="1.10.10.10">
    <property type="entry name" value="Winged helix-like DNA-binding domain superfamily/Winged helix DNA-binding domain"/>
    <property type="match status" value="1"/>
</dbReference>
<dbReference type="Proteomes" id="UP001589890">
    <property type="component" value="Unassembled WGS sequence"/>
</dbReference>
<dbReference type="Pfam" id="PF13191">
    <property type="entry name" value="AAA_16"/>
    <property type="match status" value="1"/>
</dbReference>
<comment type="caution">
    <text evidence="4">The sequence shown here is derived from an EMBL/GenBank/DDBJ whole genome shotgun (WGS) entry which is preliminary data.</text>
</comment>
<proteinExistence type="predicted"/>
<feature type="domain" description="HTH luxR-type" evidence="3">
    <location>
        <begin position="906"/>
        <end position="963"/>
    </location>
</feature>
<dbReference type="SMART" id="SM00421">
    <property type="entry name" value="HTH_LUXR"/>
    <property type="match status" value="1"/>
</dbReference>
<dbReference type="PANTHER" id="PTHR16305">
    <property type="entry name" value="TESTICULAR SOLUBLE ADENYLYL CYCLASE"/>
    <property type="match status" value="1"/>
</dbReference>
<keyword evidence="1" id="KW-0547">Nucleotide-binding</keyword>
<organism evidence="4 5">
    <name type="scientific">Kribbella deserti</name>
    <dbReference type="NCBI Taxonomy" id="1926257"/>
    <lineage>
        <taxon>Bacteria</taxon>
        <taxon>Bacillati</taxon>
        <taxon>Actinomycetota</taxon>
        <taxon>Actinomycetes</taxon>
        <taxon>Propionibacteriales</taxon>
        <taxon>Kribbellaceae</taxon>
        <taxon>Kribbella</taxon>
    </lineage>
</organism>
<dbReference type="SUPFAM" id="SSF52540">
    <property type="entry name" value="P-loop containing nucleoside triphosphate hydrolases"/>
    <property type="match status" value="1"/>
</dbReference>
<evidence type="ECO:0000256" key="1">
    <source>
        <dbReference type="ARBA" id="ARBA00022741"/>
    </source>
</evidence>
<evidence type="ECO:0000313" key="4">
    <source>
        <dbReference type="EMBL" id="MFC0627043.1"/>
    </source>
</evidence>
<protein>
    <submittedName>
        <fullName evidence="4">Helix-turn-helix transcriptional regulator</fullName>
    </submittedName>
</protein>
<accession>A0ABV6QQW9</accession>
<keyword evidence="2" id="KW-0067">ATP-binding</keyword>
<dbReference type="SUPFAM" id="SSF48452">
    <property type="entry name" value="TPR-like"/>
    <property type="match status" value="1"/>
</dbReference>
<dbReference type="PANTHER" id="PTHR16305:SF28">
    <property type="entry name" value="GUANYLATE CYCLASE DOMAIN-CONTAINING PROTEIN"/>
    <property type="match status" value="1"/>
</dbReference>
<evidence type="ECO:0000259" key="3">
    <source>
        <dbReference type="SMART" id="SM00421"/>
    </source>
</evidence>
<dbReference type="InterPro" id="IPR016032">
    <property type="entry name" value="Sig_transdc_resp-reg_C-effctor"/>
</dbReference>